<comment type="subcellular location">
    <subcellularLocation>
        <location evidence="2">Cytoplasm</location>
    </subcellularLocation>
</comment>
<feature type="domain" description="CSD" evidence="4">
    <location>
        <begin position="2"/>
        <end position="67"/>
    </location>
</feature>
<dbReference type="InterPro" id="IPR052069">
    <property type="entry name" value="Ca-reg_mRNA-binding_domain"/>
</dbReference>
<dbReference type="InterPro" id="IPR002059">
    <property type="entry name" value="CSP_DNA-bd"/>
</dbReference>
<keyword evidence="3" id="KW-0812">Transmembrane</keyword>
<dbReference type="InterPro" id="IPR019844">
    <property type="entry name" value="CSD_CS"/>
</dbReference>
<keyword evidence="3" id="KW-1133">Transmembrane helix</keyword>
<dbReference type="Proteomes" id="UP000315724">
    <property type="component" value="Chromosome"/>
</dbReference>
<dbReference type="InterPro" id="IPR012340">
    <property type="entry name" value="NA-bd_OB-fold"/>
</dbReference>
<dbReference type="PROSITE" id="PS51857">
    <property type="entry name" value="CSD_2"/>
    <property type="match status" value="1"/>
</dbReference>
<feature type="transmembrane region" description="Helical" evidence="3">
    <location>
        <begin position="82"/>
        <end position="103"/>
    </location>
</feature>
<dbReference type="EMBL" id="CP036267">
    <property type="protein sequence ID" value="QDT35002.1"/>
    <property type="molecule type" value="Genomic_DNA"/>
</dbReference>
<dbReference type="GO" id="GO:0005829">
    <property type="term" value="C:cytosol"/>
    <property type="evidence" value="ECO:0007669"/>
    <property type="project" value="UniProtKB-ARBA"/>
</dbReference>
<dbReference type="AlphaFoldDB" id="A0A517QTS2"/>
<dbReference type="SMART" id="SM00357">
    <property type="entry name" value="CSP"/>
    <property type="match status" value="1"/>
</dbReference>
<feature type="transmembrane region" description="Helical" evidence="3">
    <location>
        <begin position="109"/>
        <end position="126"/>
    </location>
</feature>
<dbReference type="PROSITE" id="PS00352">
    <property type="entry name" value="CSD_1"/>
    <property type="match status" value="1"/>
</dbReference>
<evidence type="ECO:0000259" key="4">
    <source>
        <dbReference type="PROSITE" id="PS51857"/>
    </source>
</evidence>
<proteinExistence type="predicted"/>
<evidence type="ECO:0000256" key="1">
    <source>
        <dbReference type="ARBA" id="ARBA00022553"/>
    </source>
</evidence>
<dbReference type="Gene3D" id="2.40.50.140">
    <property type="entry name" value="Nucleic acid-binding proteins"/>
    <property type="match status" value="1"/>
</dbReference>
<dbReference type="PANTHER" id="PTHR12962">
    <property type="entry name" value="CALCIUM-REGULATED HEAT STABLE PROTEIN CRHSP-24-RELATED"/>
    <property type="match status" value="1"/>
</dbReference>
<dbReference type="KEGG" id="tpol:Mal48_42750"/>
<dbReference type="InterPro" id="IPR010718">
    <property type="entry name" value="DUF1294"/>
</dbReference>
<organism evidence="5 6">
    <name type="scientific">Thalassoglobus polymorphus</name>
    <dbReference type="NCBI Taxonomy" id="2527994"/>
    <lineage>
        <taxon>Bacteria</taxon>
        <taxon>Pseudomonadati</taxon>
        <taxon>Planctomycetota</taxon>
        <taxon>Planctomycetia</taxon>
        <taxon>Planctomycetales</taxon>
        <taxon>Planctomycetaceae</taxon>
        <taxon>Thalassoglobus</taxon>
    </lineage>
</organism>
<evidence type="ECO:0000256" key="2">
    <source>
        <dbReference type="RuleBase" id="RU000408"/>
    </source>
</evidence>
<dbReference type="PANTHER" id="PTHR12962:SF1">
    <property type="entry name" value="COLD SHOCK DOMAIN-CONTAINING PROTEIN CG9705"/>
    <property type="match status" value="1"/>
</dbReference>
<keyword evidence="3" id="KW-0472">Membrane</keyword>
<keyword evidence="6" id="KW-1185">Reference proteome</keyword>
<dbReference type="InterPro" id="IPR011129">
    <property type="entry name" value="CSD"/>
</dbReference>
<keyword evidence="1" id="KW-0597">Phosphoprotein</keyword>
<dbReference type="GO" id="GO:0003730">
    <property type="term" value="F:mRNA 3'-UTR binding"/>
    <property type="evidence" value="ECO:0007669"/>
    <property type="project" value="TreeGrafter"/>
</dbReference>
<dbReference type="SUPFAM" id="SSF50249">
    <property type="entry name" value="Nucleic acid-binding proteins"/>
    <property type="match status" value="1"/>
</dbReference>
<dbReference type="CDD" id="cd04458">
    <property type="entry name" value="CSP_CDS"/>
    <property type="match status" value="1"/>
</dbReference>
<dbReference type="GO" id="GO:0043488">
    <property type="term" value="P:regulation of mRNA stability"/>
    <property type="evidence" value="ECO:0007669"/>
    <property type="project" value="TreeGrafter"/>
</dbReference>
<accession>A0A517QTS2</accession>
<evidence type="ECO:0000256" key="3">
    <source>
        <dbReference type="SAM" id="Phobius"/>
    </source>
</evidence>
<protein>
    <submittedName>
        <fullName evidence="5">Cold shock protein CspG</fullName>
    </submittedName>
</protein>
<evidence type="ECO:0000313" key="5">
    <source>
        <dbReference type="EMBL" id="QDT35002.1"/>
    </source>
</evidence>
<name>A0A517QTS2_9PLAN</name>
<gene>
    <name evidence="5" type="ORF">Mal48_42750</name>
</gene>
<dbReference type="Pfam" id="PF00313">
    <property type="entry name" value="CSD"/>
    <property type="match status" value="1"/>
</dbReference>
<reference evidence="5 6" key="1">
    <citation type="submission" date="2019-02" db="EMBL/GenBank/DDBJ databases">
        <title>Deep-cultivation of Planctomycetes and their phenomic and genomic characterization uncovers novel biology.</title>
        <authorList>
            <person name="Wiegand S."/>
            <person name="Jogler M."/>
            <person name="Boedeker C."/>
            <person name="Pinto D."/>
            <person name="Vollmers J."/>
            <person name="Rivas-Marin E."/>
            <person name="Kohn T."/>
            <person name="Peeters S.H."/>
            <person name="Heuer A."/>
            <person name="Rast P."/>
            <person name="Oberbeckmann S."/>
            <person name="Bunk B."/>
            <person name="Jeske O."/>
            <person name="Meyerdierks A."/>
            <person name="Storesund J.E."/>
            <person name="Kallscheuer N."/>
            <person name="Luecker S."/>
            <person name="Lage O.M."/>
            <person name="Pohl T."/>
            <person name="Merkel B.J."/>
            <person name="Hornburger P."/>
            <person name="Mueller R.-W."/>
            <person name="Bruemmer F."/>
            <person name="Labrenz M."/>
            <person name="Spormann A.M."/>
            <person name="Op den Camp H."/>
            <person name="Overmann J."/>
            <person name="Amann R."/>
            <person name="Jetten M.S.M."/>
            <person name="Mascher T."/>
            <person name="Medema M.H."/>
            <person name="Devos D.P."/>
            <person name="Kaster A.-K."/>
            <person name="Ovreas L."/>
            <person name="Rohde M."/>
            <person name="Galperin M.Y."/>
            <person name="Jogler C."/>
        </authorList>
    </citation>
    <scope>NUCLEOTIDE SEQUENCE [LARGE SCALE GENOMIC DNA]</scope>
    <source>
        <strain evidence="5 6">Mal48</strain>
    </source>
</reference>
<sequence>MRHQGKLTRWKDEQGYGFIVPDEGGEDVFVHIKSFKHRQPRPVENDTVSYVVATDPDGRLQAEQVVLPNRIRPRRRRHIQACSFNFIFAALFFAFLITMSAAHRLPVEMVSVYLIMSAVSFSAYAIDKRAAIHGNWRTPETTLHLLDLFCGWPGGLVAQPALQHKTSKRPFLFTTWLVVTLNCTVVLWTVFPQGNRLLRSIPQYLEAKEKSSPKVEGDQSDFGIQIIPNHSD</sequence>
<feature type="transmembrane region" description="Helical" evidence="3">
    <location>
        <begin position="171"/>
        <end position="191"/>
    </location>
</feature>
<evidence type="ECO:0000313" key="6">
    <source>
        <dbReference type="Proteomes" id="UP000315724"/>
    </source>
</evidence>
<dbReference type="Pfam" id="PF06961">
    <property type="entry name" value="DUF1294"/>
    <property type="match status" value="1"/>
</dbReference>